<evidence type="ECO:0000256" key="10">
    <source>
        <dbReference type="ARBA" id="ARBA00034422"/>
    </source>
</evidence>
<evidence type="ECO:0000256" key="3">
    <source>
        <dbReference type="ARBA" id="ARBA00022448"/>
    </source>
</evidence>
<keyword evidence="4" id="KW-1003">Cell membrane</keyword>
<comment type="catalytic activity">
    <reaction evidence="11">
        <text>L-arginine(in) = L-arginine(out)</text>
        <dbReference type="Rhea" id="RHEA:32143"/>
        <dbReference type="ChEBI" id="CHEBI:32682"/>
    </reaction>
</comment>
<dbReference type="InterPro" id="IPR002293">
    <property type="entry name" value="AA/rel_permease1"/>
</dbReference>
<keyword evidence="7 14" id="KW-1133">Transmembrane helix</keyword>
<feature type="transmembrane region" description="Helical" evidence="14">
    <location>
        <begin position="62"/>
        <end position="82"/>
    </location>
</feature>
<keyword evidence="17" id="KW-1185">Reference proteome</keyword>
<comment type="subcellular location">
    <subcellularLocation>
        <location evidence="1">Cell membrane</location>
        <topology evidence="1">Multi-pass membrane protein</topology>
    </subcellularLocation>
</comment>
<feature type="domain" description="Cationic amino acid transporter C-terminal" evidence="15">
    <location>
        <begin position="493"/>
        <end position="543"/>
    </location>
</feature>
<evidence type="ECO:0000256" key="5">
    <source>
        <dbReference type="ARBA" id="ARBA00022692"/>
    </source>
</evidence>
<dbReference type="FunFam" id="1.20.1740.10:FF:000009">
    <property type="entry name" value="Low affinity cationic amino acid transporter 2"/>
    <property type="match status" value="1"/>
</dbReference>
<feature type="transmembrane region" description="Helical" evidence="14">
    <location>
        <begin position="407"/>
        <end position="429"/>
    </location>
</feature>
<dbReference type="Pfam" id="PF13906">
    <property type="entry name" value="AA_permease_C"/>
    <property type="match status" value="1"/>
</dbReference>
<keyword evidence="5 14" id="KW-0812">Transmembrane</keyword>
<dbReference type="GO" id="GO:0005886">
    <property type="term" value="C:plasma membrane"/>
    <property type="evidence" value="ECO:0007669"/>
    <property type="project" value="UniProtKB-SubCell"/>
</dbReference>
<name>A0A669PDK3_PHACC</name>
<dbReference type="FunFam" id="1.20.1740.10:FF:000024">
    <property type="entry name" value="High affinity cationic amino acid transporter 1"/>
    <property type="match status" value="1"/>
</dbReference>
<feature type="transmembrane region" description="Helical" evidence="14">
    <location>
        <begin position="251"/>
        <end position="272"/>
    </location>
</feature>
<feature type="transmembrane region" description="Helical" evidence="14">
    <location>
        <begin position="463"/>
        <end position="483"/>
    </location>
</feature>
<feature type="transmembrane region" description="Helical" evidence="14">
    <location>
        <begin position="32"/>
        <end position="50"/>
    </location>
</feature>
<comment type="catalytic activity">
    <reaction evidence="10">
        <text>L-lysine(in) = L-lysine(out)</text>
        <dbReference type="Rhea" id="RHEA:70935"/>
        <dbReference type="ChEBI" id="CHEBI:32551"/>
    </reaction>
</comment>
<dbReference type="AlphaFoldDB" id="A0A669PDK3"/>
<evidence type="ECO:0000256" key="8">
    <source>
        <dbReference type="ARBA" id="ARBA00023136"/>
    </source>
</evidence>
<reference evidence="16" key="2">
    <citation type="submission" date="2025-09" db="UniProtKB">
        <authorList>
            <consortium name="Ensembl"/>
        </authorList>
    </citation>
    <scope>IDENTIFICATION</scope>
</reference>
<evidence type="ECO:0000256" key="9">
    <source>
        <dbReference type="ARBA" id="ARBA00023180"/>
    </source>
</evidence>
<protein>
    <submittedName>
        <fullName evidence="16">Solute carrier family 7 member 3</fullName>
    </submittedName>
</protein>
<accession>A0A669PDK3</accession>
<evidence type="ECO:0000313" key="17">
    <source>
        <dbReference type="Proteomes" id="UP000472261"/>
    </source>
</evidence>
<evidence type="ECO:0000256" key="4">
    <source>
        <dbReference type="ARBA" id="ARBA00022475"/>
    </source>
</evidence>
<evidence type="ECO:0000256" key="1">
    <source>
        <dbReference type="ARBA" id="ARBA00004651"/>
    </source>
</evidence>
<sequence length="575" mass="62078">SGSRVFLGILIRRRVVDLSSEETRFARCLSTLDLIALGVGSTLGAGVYVLTGEVAKDTAGPSIVLCFLVAALSSILAGLCYAEFGARVPKTGSAYLYSYVTVGEIWAFTTGWNLILSYVIGTASVARAWSASFDNIIGNQISTFFMNKTTLHLPGVLAERPDFFALILIALLTALLTFGVSESALVNKIFTAVNLLVLAFVFIAGCIKGDIKNWQLTVEDYINLTHSDEPEEVRINTFGSGGFVPFKLEGVLMGAATCFYAFVGFDCIATTGEEARNPQRSIPIGIIVSLLICFVAYFGVSAALTLMVPYFLLNKKSPLPEAFKAVGWEPARYAVAIGSLCALSTSLLGSMFPMPRVIYAMAEDGLLFKFLSKINSRTKTPLSATITSGLLAAVLAFLLDLKDLVDLMSIGTLLAYSLVAVCVLILRWVPPLMPDVPSPQSLGWMHLVDSVGLVATAQANVAWILVLVLLLVALLIPTIIIWRQPQSNARLNFKVPFLPLLPLCSIFVNILLMVQLSTGTWVRFAIWMAVGFMIYFGYGIRNSVEGKNAKELRGSTTENPLHHPGMELSPGAAAI</sequence>
<evidence type="ECO:0000313" key="16">
    <source>
        <dbReference type="Ensembl" id="ENSPCLP00000007102.1"/>
    </source>
</evidence>
<dbReference type="Ensembl" id="ENSPCLT00000009758.1">
    <property type="protein sequence ID" value="ENSPCLP00000007102.1"/>
    <property type="gene ID" value="ENSPCLG00000005914.1"/>
</dbReference>
<evidence type="ECO:0000256" key="2">
    <source>
        <dbReference type="ARBA" id="ARBA00008572"/>
    </source>
</evidence>
<dbReference type="Proteomes" id="UP000472261">
    <property type="component" value="Unplaced"/>
</dbReference>
<feature type="region of interest" description="Disordered" evidence="13">
    <location>
        <begin position="554"/>
        <end position="575"/>
    </location>
</feature>
<reference evidence="16" key="1">
    <citation type="submission" date="2025-08" db="UniProtKB">
        <authorList>
            <consortium name="Ensembl"/>
        </authorList>
    </citation>
    <scope>IDENTIFICATION</scope>
</reference>
<dbReference type="GO" id="GO:0061459">
    <property type="term" value="F:L-arginine transmembrane transporter activity"/>
    <property type="evidence" value="ECO:0007669"/>
    <property type="project" value="UniProtKB-ARBA"/>
</dbReference>
<evidence type="ECO:0000256" key="6">
    <source>
        <dbReference type="ARBA" id="ARBA00022970"/>
    </source>
</evidence>
<keyword evidence="9" id="KW-0325">Glycoprotein</keyword>
<proteinExistence type="inferred from homology"/>
<feature type="transmembrane region" description="Helical" evidence="14">
    <location>
        <begin position="495"/>
        <end position="514"/>
    </location>
</feature>
<feature type="transmembrane region" description="Helical" evidence="14">
    <location>
        <begin position="333"/>
        <end position="359"/>
    </location>
</feature>
<organism evidence="16 17">
    <name type="scientific">Phasianus colchicus</name>
    <name type="common">Common pheasant</name>
    <dbReference type="NCBI Taxonomy" id="9054"/>
    <lineage>
        <taxon>Eukaryota</taxon>
        <taxon>Metazoa</taxon>
        <taxon>Chordata</taxon>
        <taxon>Craniata</taxon>
        <taxon>Vertebrata</taxon>
        <taxon>Euteleostomi</taxon>
        <taxon>Archelosauria</taxon>
        <taxon>Archosauria</taxon>
        <taxon>Dinosauria</taxon>
        <taxon>Saurischia</taxon>
        <taxon>Theropoda</taxon>
        <taxon>Coelurosauria</taxon>
        <taxon>Aves</taxon>
        <taxon>Neognathae</taxon>
        <taxon>Galloanserae</taxon>
        <taxon>Galliformes</taxon>
        <taxon>Phasianidae</taxon>
        <taxon>Phasianinae</taxon>
        <taxon>Phasianus</taxon>
    </lineage>
</organism>
<dbReference type="InterPro" id="IPR029485">
    <property type="entry name" value="CAT_C"/>
</dbReference>
<feature type="transmembrane region" description="Helical" evidence="14">
    <location>
        <begin position="284"/>
        <end position="313"/>
    </location>
</feature>
<comment type="catalytic activity">
    <reaction evidence="12">
        <text>L-ornithine(in) = L-ornithine(out)</text>
        <dbReference type="Rhea" id="RHEA:71199"/>
        <dbReference type="ChEBI" id="CHEBI:46911"/>
    </reaction>
</comment>
<evidence type="ECO:0000256" key="11">
    <source>
        <dbReference type="ARBA" id="ARBA00034423"/>
    </source>
</evidence>
<dbReference type="OMA" id="WQLTMIS"/>
<keyword evidence="8 14" id="KW-0472">Membrane</keyword>
<evidence type="ECO:0000256" key="12">
    <source>
        <dbReference type="ARBA" id="ARBA00034450"/>
    </source>
</evidence>
<dbReference type="Gene3D" id="1.20.1740.10">
    <property type="entry name" value="Amino acid/polyamine transporter I"/>
    <property type="match status" value="1"/>
</dbReference>
<evidence type="ECO:0000256" key="14">
    <source>
        <dbReference type="SAM" id="Phobius"/>
    </source>
</evidence>
<feature type="transmembrane region" description="Helical" evidence="14">
    <location>
        <begin position="192"/>
        <end position="211"/>
    </location>
</feature>
<dbReference type="PANTHER" id="PTHR43243:SF20">
    <property type="entry name" value="CATIONIC AMINO ACID TRANSPORTER 3"/>
    <property type="match status" value="1"/>
</dbReference>
<dbReference type="PIRSF" id="PIRSF006060">
    <property type="entry name" value="AA_transporter"/>
    <property type="match status" value="1"/>
</dbReference>
<comment type="similarity">
    <text evidence="2">Belongs to the amino acid-polyamine-organocation (APC) superfamily. Cationic amino acid transporter (CAT) (TC 2.A.3.3) family.</text>
</comment>
<dbReference type="PANTHER" id="PTHR43243">
    <property type="entry name" value="INNER MEMBRANE TRANSPORTER YGJI-RELATED"/>
    <property type="match status" value="1"/>
</dbReference>
<evidence type="ECO:0000256" key="13">
    <source>
        <dbReference type="SAM" id="MobiDB-lite"/>
    </source>
</evidence>
<evidence type="ECO:0000256" key="7">
    <source>
        <dbReference type="ARBA" id="ARBA00022989"/>
    </source>
</evidence>
<keyword evidence="6" id="KW-0029">Amino-acid transport</keyword>
<feature type="transmembrane region" description="Helical" evidence="14">
    <location>
        <begin position="520"/>
        <end position="540"/>
    </location>
</feature>
<evidence type="ECO:0000259" key="15">
    <source>
        <dbReference type="Pfam" id="PF13906"/>
    </source>
</evidence>
<dbReference type="Pfam" id="PF13520">
    <property type="entry name" value="AA_permease_2"/>
    <property type="match status" value="1"/>
</dbReference>
<feature type="transmembrane region" description="Helical" evidence="14">
    <location>
        <begin position="94"/>
        <end position="120"/>
    </location>
</feature>
<keyword evidence="3" id="KW-0813">Transport</keyword>
<feature type="transmembrane region" description="Helical" evidence="14">
    <location>
        <begin position="163"/>
        <end position="180"/>
    </location>
</feature>